<gene>
    <name evidence="2" type="ordered locus">TVNIR_3324</name>
</gene>
<reference evidence="2" key="1">
    <citation type="submission" date="2015-12" db="EMBL/GenBank/DDBJ databases">
        <authorList>
            <person name="Tikhonova T.V."/>
            <person name="Pavlov A.R."/>
            <person name="Beletsky A.V."/>
            <person name="Mardanov A.V."/>
            <person name="Sorokin D.Y."/>
            <person name="Ravin N.V."/>
            <person name="Popov V.O."/>
        </authorList>
    </citation>
    <scope>NUCLEOTIDE SEQUENCE</scope>
    <source>
        <strain evidence="2">DSM 14787</strain>
    </source>
</reference>
<accession>L0E181</accession>
<dbReference type="Gene3D" id="1.20.1260.10">
    <property type="match status" value="1"/>
</dbReference>
<dbReference type="PANTHER" id="PTHR34400:SF4">
    <property type="entry name" value="MEMBRANE PROTEIN"/>
    <property type="match status" value="1"/>
</dbReference>
<dbReference type="HOGENOM" id="CLU_043311_0_0_6"/>
<proteinExistence type="predicted"/>
<dbReference type="PATRIC" id="fig|1255043.3.peg.3354"/>
<dbReference type="EMBL" id="CP003989">
    <property type="protein sequence ID" value="AGA34960.1"/>
    <property type="molecule type" value="Genomic_DNA"/>
</dbReference>
<evidence type="ECO:0000313" key="3">
    <source>
        <dbReference type="Proteomes" id="UP000010809"/>
    </source>
</evidence>
<organism evidence="2 3">
    <name type="scientific">Thioalkalivibrio nitratireducens (strain DSM 14787 / UNIQEM 213 / ALEN2)</name>
    <dbReference type="NCBI Taxonomy" id="1255043"/>
    <lineage>
        <taxon>Bacteria</taxon>
        <taxon>Pseudomonadati</taxon>
        <taxon>Pseudomonadota</taxon>
        <taxon>Gammaproteobacteria</taxon>
        <taxon>Chromatiales</taxon>
        <taxon>Ectothiorhodospiraceae</taxon>
        <taxon>Thioalkalivibrio</taxon>
    </lineage>
</organism>
<protein>
    <recommendedName>
        <fullName evidence="1">Iminophenyl-pyruvate dimer synthase domain-containing protein</fullName>
    </recommendedName>
</protein>
<dbReference type="KEGG" id="tni:TVNIR_3324"/>
<feature type="domain" description="Iminophenyl-pyruvate dimer synthase" evidence="1">
    <location>
        <begin position="16"/>
        <end position="244"/>
    </location>
</feature>
<evidence type="ECO:0000313" key="2">
    <source>
        <dbReference type="EMBL" id="AGA34960.1"/>
    </source>
</evidence>
<dbReference type="Pfam" id="PF12902">
    <property type="entry name" value="Ferritin-like"/>
    <property type="match status" value="1"/>
</dbReference>
<evidence type="ECO:0000259" key="1">
    <source>
        <dbReference type="Pfam" id="PF12902"/>
    </source>
</evidence>
<dbReference type="eggNOG" id="COG3369">
    <property type="taxonomic scope" value="Bacteria"/>
</dbReference>
<dbReference type="RefSeq" id="WP_015260059.1">
    <property type="nucleotide sequence ID" value="NC_019902.2"/>
</dbReference>
<keyword evidence="3" id="KW-1185">Reference proteome</keyword>
<dbReference type="STRING" id="1255043.TVNIR_3324"/>
<dbReference type="PANTHER" id="PTHR34400">
    <property type="match status" value="1"/>
</dbReference>
<name>L0E181_THIND</name>
<dbReference type="InterPro" id="IPR012347">
    <property type="entry name" value="Ferritin-like"/>
</dbReference>
<dbReference type="OrthoDB" id="9795032at2"/>
<dbReference type="Proteomes" id="UP000010809">
    <property type="component" value="Chromosome"/>
</dbReference>
<dbReference type="SUPFAM" id="SSF47240">
    <property type="entry name" value="Ferritin-like"/>
    <property type="match status" value="1"/>
</dbReference>
<sequence>MSLRKITSIAELHKYLHAALQLEHATIPPYLTALYSLSPGTNSDAARVLRVVIVEEMLHLTLAANMLNAVGGSPELTRPGFVPQYPTRLPDGETDFEVGIQAFSREALETFLKIERPARSPEEGSGFVRRPRSEGAVLPTFMHDDDTEMHFYSIGEFYHEIGRGLKSLHEEMSARGENLFSGDPSRQITPDFYYSGGGEIIPVVDLDSALEAIRLISEQGEGIGGAIYDYEGEISHYYRFQQLVLGRYYQKGDEADQPSGEPIAVDWGSAYPVKRNARLDDYPRNSELHAAAVRFGTDYQALLGTLTQAFNGEPGLLEAAVGEMFRIKESALQLIRNPIPGMDGVNAAPVFDVRSSEGGDHE</sequence>
<dbReference type="InterPro" id="IPR009078">
    <property type="entry name" value="Ferritin-like_SF"/>
</dbReference>
<dbReference type="AlphaFoldDB" id="L0E181"/>
<dbReference type="InterPro" id="IPR026820">
    <property type="entry name" value="VioB/RebD_dom"/>
</dbReference>